<dbReference type="Proteomes" id="UP000000377">
    <property type="component" value="Chromosome"/>
</dbReference>
<gene>
    <name evidence="1" type="ordered locus">SBI_10012</name>
</gene>
<dbReference type="AlphaFoldDB" id="D7CFB4"/>
<evidence type="ECO:0000313" key="1">
    <source>
        <dbReference type="EMBL" id="ADI13130.1"/>
    </source>
</evidence>
<proteinExistence type="predicted"/>
<name>D7CFB4_STRBB</name>
<evidence type="ECO:0000313" key="2">
    <source>
        <dbReference type="Proteomes" id="UP000000377"/>
    </source>
</evidence>
<dbReference type="PATRIC" id="fig|749414.3.peg.10310"/>
<dbReference type="RefSeq" id="WP_014182577.1">
    <property type="nucleotide sequence ID" value="NC_016582.1"/>
</dbReference>
<sequence length="55" mass="5841">MLADSMVVGRAGFHHTPLSRLALLGRSSATNKAEILALRHEVACRARKVIVSGDG</sequence>
<protein>
    <submittedName>
        <fullName evidence="1">Uncharacterized protein</fullName>
    </submittedName>
</protein>
<dbReference type="KEGG" id="sbh:SBI_10012"/>
<accession>D7CFB4</accession>
<dbReference type="EMBL" id="CP002047">
    <property type="protein sequence ID" value="ADI13130.1"/>
    <property type="molecule type" value="Genomic_DNA"/>
</dbReference>
<organism evidence="1 2">
    <name type="scientific">Streptomyces bingchenggensis (strain BCW-1)</name>
    <dbReference type="NCBI Taxonomy" id="749414"/>
    <lineage>
        <taxon>Bacteria</taxon>
        <taxon>Bacillati</taxon>
        <taxon>Actinomycetota</taxon>
        <taxon>Actinomycetes</taxon>
        <taxon>Kitasatosporales</taxon>
        <taxon>Streptomycetaceae</taxon>
        <taxon>Streptomyces</taxon>
    </lineage>
</organism>
<dbReference type="STRING" id="749414.SBI_10012"/>
<reference evidence="1 2" key="1">
    <citation type="journal article" date="2010" name="J. Bacteriol.">
        <title>Genome sequence of the milbemycin-producing bacterium Streptomyces bingchenggensis.</title>
        <authorList>
            <person name="Wang X.J."/>
            <person name="Yan Y.J."/>
            <person name="Zhang B."/>
            <person name="An J."/>
            <person name="Wang J.J."/>
            <person name="Tian J."/>
            <person name="Jiang L."/>
            <person name="Chen Y.H."/>
            <person name="Huang S.X."/>
            <person name="Yin M."/>
            <person name="Zhang J."/>
            <person name="Gao A.L."/>
            <person name="Liu C.X."/>
            <person name="Zhu Z.X."/>
            <person name="Xiang W.S."/>
        </authorList>
    </citation>
    <scope>NUCLEOTIDE SEQUENCE [LARGE SCALE GENOMIC DNA]</scope>
    <source>
        <strain evidence="1 2">BCW-1</strain>
    </source>
</reference>
<keyword evidence="2" id="KW-1185">Reference proteome</keyword>
<dbReference type="HOGENOM" id="CLU_3030328_0_0_11"/>